<protein>
    <submittedName>
        <fullName evidence="1">DUF4862 family protein</fullName>
    </submittedName>
</protein>
<dbReference type="Pfam" id="PF16154">
    <property type="entry name" value="DUF4862"/>
    <property type="match status" value="1"/>
</dbReference>
<proteinExistence type="predicted"/>
<sequence>MNTSPTPFVVGAYASMPGDSAGQARYYDMLADTGWVTGIEVPFPGQLADHDSRDWLGGQLAGRFPHSIVTAIPGTMVNVWRDKNFGLGSPDELGRKQAIDFTARIHAAVTAVHATHGQIFDAVAVHSAPTHLRTAKDFTESLKEVLSWEWGDTRIIIEHCDKDTASHTPEKGFLPIEEELAIAGQLGIKVSVNWGRIAVEARNGEEPNTLIGTAAKTGCLAGVVFSGASPAQTIYGGPWADGHLPASDDEPTSLMTPEIIAEATGLAGEVDFFGAKCCVPPESGLDERLAMLTRIARPTGVVTG</sequence>
<gene>
    <name evidence="1" type="ORF">JZY06_08725</name>
</gene>
<dbReference type="EMBL" id="JAFLEQ010000016">
    <property type="protein sequence ID" value="MBN9644689.1"/>
    <property type="molecule type" value="Genomic_DNA"/>
</dbReference>
<keyword evidence="2" id="KW-1185">Reference proteome</keyword>
<dbReference type="Proteomes" id="UP000664332">
    <property type="component" value="Unassembled WGS sequence"/>
</dbReference>
<evidence type="ECO:0000313" key="1">
    <source>
        <dbReference type="EMBL" id="MBN9644689.1"/>
    </source>
</evidence>
<name>A0A939IU92_9CORY</name>
<accession>A0A939IU92</accession>
<organism evidence="1 2">
    <name type="scientific">Corynebacterium mendelii</name>
    <dbReference type="NCBI Taxonomy" id="2765362"/>
    <lineage>
        <taxon>Bacteria</taxon>
        <taxon>Bacillati</taxon>
        <taxon>Actinomycetota</taxon>
        <taxon>Actinomycetes</taxon>
        <taxon>Mycobacteriales</taxon>
        <taxon>Corynebacteriaceae</taxon>
        <taxon>Corynebacterium</taxon>
    </lineage>
</organism>
<dbReference type="RefSeq" id="WP_207279177.1">
    <property type="nucleotide sequence ID" value="NZ_JAFLEQ010000016.1"/>
</dbReference>
<dbReference type="AlphaFoldDB" id="A0A939IU92"/>
<dbReference type="InterPro" id="IPR032344">
    <property type="entry name" value="DUF4862"/>
</dbReference>
<evidence type="ECO:0000313" key="2">
    <source>
        <dbReference type="Proteomes" id="UP000664332"/>
    </source>
</evidence>
<comment type="caution">
    <text evidence="1">The sequence shown here is derived from an EMBL/GenBank/DDBJ whole genome shotgun (WGS) entry which is preliminary data.</text>
</comment>
<reference evidence="1" key="1">
    <citation type="submission" date="2021-03" db="EMBL/GenBank/DDBJ databases">
        <authorList>
            <person name="Sun Q."/>
        </authorList>
    </citation>
    <scope>NUCLEOTIDE SEQUENCE</scope>
    <source>
        <strain evidence="1">CCM 8862</strain>
    </source>
</reference>